<comment type="caution">
    <text evidence="2">The sequence shown here is derived from an EMBL/GenBank/DDBJ whole genome shotgun (WGS) entry which is preliminary data.</text>
</comment>
<evidence type="ECO:0000256" key="1">
    <source>
        <dbReference type="SAM" id="MobiDB-lite"/>
    </source>
</evidence>
<organism evidence="2 3">
    <name type="scientific">Paenibacillus melissococcoides</name>
    <dbReference type="NCBI Taxonomy" id="2912268"/>
    <lineage>
        <taxon>Bacteria</taxon>
        <taxon>Bacillati</taxon>
        <taxon>Bacillota</taxon>
        <taxon>Bacilli</taxon>
        <taxon>Bacillales</taxon>
        <taxon>Paenibacillaceae</taxon>
        <taxon>Paenibacillus</taxon>
    </lineage>
</organism>
<sequence length="53" mass="6330">MYESHEQLAADFAKQARQDRERVHDAKKTRIAELWETDRQHLLSLPDKGFEHP</sequence>
<dbReference type="RefSeq" id="WP_213427432.1">
    <property type="nucleotide sequence ID" value="NZ_AP031286.1"/>
</dbReference>
<keyword evidence="3" id="KW-1185">Reference proteome</keyword>
<gene>
    <name evidence="2" type="ORF">WJ0W_002199</name>
</gene>
<evidence type="ECO:0000313" key="3">
    <source>
        <dbReference type="Proteomes" id="UP001154322"/>
    </source>
</evidence>
<protein>
    <submittedName>
        <fullName evidence="2">Uncharacterized protein</fullName>
    </submittedName>
</protein>
<accession>A0ABM9G184</accession>
<dbReference type="EMBL" id="CALYLO010000002">
    <property type="protein sequence ID" value="CAH8244969.1"/>
    <property type="molecule type" value="Genomic_DNA"/>
</dbReference>
<feature type="region of interest" description="Disordered" evidence="1">
    <location>
        <begin position="1"/>
        <end position="24"/>
    </location>
</feature>
<dbReference type="Proteomes" id="UP001154322">
    <property type="component" value="Unassembled WGS sequence"/>
</dbReference>
<evidence type="ECO:0000313" key="2">
    <source>
        <dbReference type="EMBL" id="CAH8244969.1"/>
    </source>
</evidence>
<proteinExistence type="predicted"/>
<name>A0ABM9G184_9BACL</name>
<reference evidence="2" key="1">
    <citation type="submission" date="2022-06" db="EMBL/GenBank/DDBJ databases">
        <authorList>
            <person name="Dietemann V."/>
            <person name="Ory F."/>
            <person name="Dainat B."/>
            <person name="Oberhansli S."/>
        </authorList>
    </citation>
    <scope>NUCLEOTIDE SEQUENCE</scope>
    <source>
        <strain evidence="2">Ena-SAMPLE-TAB-26-04-2022-14:26:32:270-5432</strain>
    </source>
</reference>